<proteinExistence type="predicted"/>
<reference evidence="2" key="1">
    <citation type="submission" date="2022-06" db="EMBL/GenBank/DDBJ databases">
        <authorList>
            <person name="Berger JAMES D."/>
            <person name="Berger JAMES D."/>
        </authorList>
    </citation>
    <scope>NUCLEOTIDE SEQUENCE [LARGE SCALE GENOMIC DNA]</scope>
</reference>
<evidence type="ECO:0000256" key="1">
    <source>
        <dbReference type="SAM" id="MobiDB-lite"/>
    </source>
</evidence>
<dbReference type="WBParaSite" id="TREG1_23160.1">
    <property type="protein sequence ID" value="TREG1_23160.1"/>
    <property type="gene ID" value="TREG1_23160"/>
</dbReference>
<sequence length="131" mass="15189">MKLRPGDKEGYYDANEMGGPPLTPGGGSRYFDGQGYTGRQDPYANQNFRSGTPMYGQDYGNQPQPMYNMDMNRRNNMDDGYDQNSDDYDFPSRNPGQNSWERYGSNNPSYGNRWNDADDQCNNSRFNRDWR</sequence>
<dbReference type="Proteomes" id="UP000050795">
    <property type="component" value="Unassembled WGS sequence"/>
</dbReference>
<reference evidence="3" key="2">
    <citation type="submission" date="2023-11" db="UniProtKB">
        <authorList>
            <consortium name="WormBaseParasite"/>
        </authorList>
    </citation>
    <scope>IDENTIFICATION</scope>
</reference>
<evidence type="ECO:0000313" key="2">
    <source>
        <dbReference type="Proteomes" id="UP000050795"/>
    </source>
</evidence>
<feature type="region of interest" description="Disordered" evidence="1">
    <location>
        <begin position="1"/>
        <end position="131"/>
    </location>
</feature>
<dbReference type="AlphaFoldDB" id="A0AA85JJG9"/>
<protein>
    <submittedName>
        <fullName evidence="3">Uncharacterized protein</fullName>
    </submittedName>
</protein>
<feature type="compositionally biased region" description="Basic and acidic residues" evidence="1">
    <location>
        <begin position="1"/>
        <end position="11"/>
    </location>
</feature>
<name>A0AA85JJG9_TRIRE</name>
<organism evidence="2 3">
    <name type="scientific">Trichobilharzia regenti</name>
    <name type="common">Nasal bird schistosome</name>
    <dbReference type="NCBI Taxonomy" id="157069"/>
    <lineage>
        <taxon>Eukaryota</taxon>
        <taxon>Metazoa</taxon>
        <taxon>Spiralia</taxon>
        <taxon>Lophotrochozoa</taxon>
        <taxon>Platyhelminthes</taxon>
        <taxon>Trematoda</taxon>
        <taxon>Digenea</taxon>
        <taxon>Strigeidida</taxon>
        <taxon>Schistosomatoidea</taxon>
        <taxon>Schistosomatidae</taxon>
        <taxon>Trichobilharzia</taxon>
    </lineage>
</organism>
<accession>A0AA85JJG9</accession>
<evidence type="ECO:0000313" key="3">
    <source>
        <dbReference type="WBParaSite" id="TREG1_23160.1"/>
    </source>
</evidence>
<feature type="compositionally biased region" description="Acidic residues" evidence="1">
    <location>
        <begin position="79"/>
        <end position="89"/>
    </location>
</feature>
<keyword evidence="2" id="KW-1185">Reference proteome</keyword>
<feature type="compositionally biased region" description="Polar residues" evidence="1">
    <location>
        <begin position="94"/>
        <end position="112"/>
    </location>
</feature>